<evidence type="ECO:0000259" key="2">
    <source>
        <dbReference type="Pfam" id="PF00296"/>
    </source>
</evidence>
<evidence type="ECO:0000313" key="6">
    <source>
        <dbReference type="Proteomes" id="UP000070188"/>
    </source>
</evidence>
<dbReference type="InterPro" id="IPR036661">
    <property type="entry name" value="Luciferase-like_sf"/>
</dbReference>
<keyword evidence="1" id="KW-0560">Oxidoreductase</keyword>
<proteinExistence type="predicted"/>
<dbReference type="PANTHER" id="PTHR43244:SF1">
    <property type="entry name" value="5,10-METHYLENETETRAHYDROMETHANOPTERIN REDUCTASE"/>
    <property type="match status" value="1"/>
</dbReference>
<dbReference type="InterPro" id="IPR050564">
    <property type="entry name" value="F420-G6PD/mer"/>
</dbReference>
<dbReference type="GO" id="GO:0016705">
    <property type="term" value="F:oxidoreductase activity, acting on paired donors, with incorporation or reduction of molecular oxygen"/>
    <property type="evidence" value="ECO:0007669"/>
    <property type="project" value="InterPro"/>
</dbReference>
<dbReference type="EMBL" id="JYIJ01000019">
    <property type="protein sequence ID" value="KWW97975.1"/>
    <property type="molecule type" value="Genomic_DNA"/>
</dbReference>
<feature type="domain" description="Luciferase-like" evidence="2">
    <location>
        <begin position="16"/>
        <end position="295"/>
    </location>
</feature>
<dbReference type="EMBL" id="LAXD01000001">
    <property type="protein sequence ID" value="KWX03117.1"/>
    <property type="molecule type" value="Genomic_DNA"/>
</dbReference>
<keyword evidence="6" id="KW-1185">Reference proteome</keyword>
<dbReference type="STRING" id="1469144.LI90_4167"/>
<dbReference type="Proteomes" id="UP000070598">
    <property type="component" value="Unassembled WGS sequence"/>
</dbReference>
<reference evidence="6" key="3">
    <citation type="submission" date="2015-04" db="EMBL/GenBank/DDBJ databases">
        <title>Physiological reanalysis, assessment of diazotrophy, and genome sequences of multiple isolates of Streptomyces thermoautotrophicus.</title>
        <authorList>
            <person name="MacKellar D.C."/>
            <person name="Lieber L."/>
            <person name="Norman J."/>
            <person name="Bolger A."/>
            <person name="Tobin C."/>
            <person name="Murray J.W."/>
            <person name="Chang R."/>
            <person name="Ford T."/>
            <person name="Nguyen P.Q."/>
            <person name="Woodward J."/>
            <person name="Permingeat H."/>
            <person name="Joshi N.S."/>
            <person name="Silver P.A."/>
            <person name="Usadel B."/>
            <person name="Rutherford A.W."/>
            <person name="Friesen M."/>
            <person name="Prell J."/>
        </authorList>
    </citation>
    <scope>NUCLEOTIDE SEQUENCE [LARGE SCALE GENOMIC DNA]</scope>
    <source>
        <strain evidence="6">H1</strain>
    </source>
</reference>
<evidence type="ECO:0000313" key="4">
    <source>
        <dbReference type="EMBL" id="KWX03117.1"/>
    </source>
</evidence>
<evidence type="ECO:0000313" key="8">
    <source>
        <dbReference type="Proteomes" id="UP000070659"/>
    </source>
</evidence>
<gene>
    <name evidence="4" type="ORF">LI90_4167</name>
    <name evidence="3" type="ORF">TH66_21745</name>
    <name evidence="5" type="ORF">TR74_11490</name>
</gene>
<organism evidence="5 7">
    <name type="scientific">Carbonactinospora thermoautotrophica</name>
    <dbReference type="NCBI Taxonomy" id="1469144"/>
    <lineage>
        <taxon>Bacteria</taxon>
        <taxon>Bacillati</taxon>
        <taxon>Actinomycetota</taxon>
        <taxon>Actinomycetes</taxon>
        <taxon>Kitasatosporales</taxon>
        <taxon>Carbonactinosporaceae</taxon>
        <taxon>Carbonactinospora</taxon>
    </lineage>
</organism>
<protein>
    <submittedName>
        <fullName evidence="5">Luciferase</fullName>
    </submittedName>
    <submittedName>
        <fullName evidence="4">Putative dehydrogenase</fullName>
    </submittedName>
</protein>
<comment type="caution">
    <text evidence="5">The sequence shown here is derived from an EMBL/GenBank/DDBJ whole genome shotgun (WGS) entry which is preliminary data.</text>
</comment>
<reference evidence="4" key="4">
    <citation type="submission" date="2015-04" db="EMBL/GenBank/DDBJ databases">
        <title>Physiological reanalysis, assessment of diazotrophy, and genome sequences of multiple isolates of Streptomyces thermoautotrophicus.</title>
        <authorList>
            <person name="MacKellar D.C."/>
            <person name="Lieber L."/>
            <person name="Norman J."/>
            <person name="Bolger A."/>
            <person name="Tobin C."/>
            <person name="Murray J.W."/>
            <person name="Woodward J."/>
            <person name="Friesen M."/>
            <person name="Prell J."/>
        </authorList>
    </citation>
    <scope>NUCLEOTIDE SEQUENCE [LARGE SCALE GENOMIC DNA]</scope>
    <source>
        <strain evidence="4">H1</strain>
    </source>
</reference>
<dbReference type="EMBL" id="JYIK01000884">
    <property type="protein sequence ID" value="KWX09125.1"/>
    <property type="molecule type" value="Genomic_DNA"/>
</dbReference>
<dbReference type="Pfam" id="PF00296">
    <property type="entry name" value="Bac_luciferase"/>
    <property type="match status" value="1"/>
</dbReference>
<dbReference type="SUPFAM" id="SSF51679">
    <property type="entry name" value="Bacterial luciferase-like"/>
    <property type="match status" value="1"/>
</dbReference>
<dbReference type="NCBIfam" id="TIGR03557">
    <property type="entry name" value="F420_G6P_family"/>
    <property type="match status" value="1"/>
</dbReference>
<name>A0A132NG48_9ACTN</name>
<evidence type="ECO:0000313" key="3">
    <source>
        <dbReference type="EMBL" id="KWW97975.1"/>
    </source>
</evidence>
<evidence type="ECO:0000313" key="5">
    <source>
        <dbReference type="EMBL" id="KWX09125.1"/>
    </source>
</evidence>
<evidence type="ECO:0000313" key="7">
    <source>
        <dbReference type="Proteomes" id="UP000070598"/>
    </source>
</evidence>
<dbReference type="CDD" id="cd01097">
    <property type="entry name" value="Tetrahydromethanopterin_reductase"/>
    <property type="match status" value="1"/>
</dbReference>
<evidence type="ECO:0000256" key="1">
    <source>
        <dbReference type="ARBA" id="ARBA00023002"/>
    </source>
</evidence>
<dbReference type="Proteomes" id="UP000070188">
    <property type="component" value="Unassembled WGS sequence"/>
</dbReference>
<dbReference type="AlphaFoldDB" id="A0A132NG48"/>
<dbReference type="InterPro" id="IPR011251">
    <property type="entry name" value="Luciferase-like_dom"/>
</dbReference>
<dbReference type="Proteomes" id="UP000070659">
    <property type="component" value="Unassembled WGS sequence"/>
</dbReference>
<dbReference type="RefSeq" id="WP_066890538.1">
    <property type="nucleotide sequence ID" value="NZ_JYIJ01000019.1"/>
</dbReference>
<sequence>MASKPPKIGYFLACEEFTPAQLIEQAKMAEAAGFEALWISDHFHPWNDEQGQSPFVWAVIGALSQVTSLPVTTAVTCPTFRIHPAIIAQAAATAQVMLEGRFRLGVGSGEALNEHILGDPWPPVPVRLEMLEEAIQVMRLLWEGGSKSFYGKYYQVENARIYTLPDTPPPVYVSGFGRRSVELAGRVGDGFLTTMPDADAIRRFRDAGGGDKPTQAGMKVCWAPDEDQAVKTVRRLWPNEYLPGELGQILPTPRHVEQASQLVTEDMIRESTACGPDPDRHVRTLKQYVAAGFDEVYVGQIGPEQEGFFEFYRDQVLPRVRAA</sequence>
<dbReference type="Gene3D" id="3.20.20.30">
    <property type="entry name" value="Luciferase-like domain"/>
    <property type="match status" value="1"/>
</dbReference>
<accession>A0A132NG48</accession>
<reference evidence="5 8" key="2">
    <citation type="submission" date="2015-02" db="EMBL/GenBank/DDBJ databases">
        <title>Physiological reanalysis, assessment of diazotrophy, and genome sequences of multiple isolates of Streptomyces thermoautotrophicus.</title>
        <authorList>
            <person name="MacKellar D.C."/>
            <person name="Lieber L."/>
            <person name="Norman J."/>
            <person name="Bolger A."/>
            <person name="Tobin C."/>
            <person name="Murray J.W."/>
            <person name="Prell J."/>
        </authorList>
    </citation>
    <scope>NUCLEOTIDE SEQUENCE [LARGE SCALE GENOMIC DNA]</scope>
    <source>
        <strain evidence="5 8">UBT1</strain>
    </source>
</reference>
<dbReference type="PANTHER" id="PTHR43244">
    <property type="match status" value="1"/>
</dbReference>
<dbReference type="InterPro" id="IPR019945">
    <property type="entry name" value="F420_G6P_DH-rel"/>
</dbReference>
<reference evidence="7" key="1">
    <citation type="submission" date="2015-02" db="EMBL/GenBank/DDBJ databases">
        <title>Physiological reanalysis, assessment of diazotrophy, and genome sequences of multiple isolates of Streptomyces thermoautotrophicus.</title>
        <authorList>
            <person name="MacKellar D.C."/>
            <person name="Lieber L."/>
            <person name="Norman J."/>
            <person name="Bolger A."/>
            <person name="Tobin C."/>
            <person name="Murray J.W."/>
            <person name="Friesen M."/>
            <person name="Prell J."/>
        </authorList>
    </citation>
    <scope>NUCLEOTIDE SEQUENCE [LARGE SCALE GENOMIC DNA]</scope>
    <source>
        <strain evidence="7">UBT1</strain>
    </source>
</reference>
<dbReference type="PATRIC" id="fig|1469144.10.peg.4469"/>
<dbReference type="OrthoDB" id="180193at2"/>